<dbReference type="EMBL" id="JTDF01021553">
    <property type="protein sequence ID" value="KAF8561700.1"/>
    <property type="molecule type" value="Genomic_DNA"/>
</dbReference>
<dbReference type="InterPro" id="IPR021987">
    <property type="entry name" value="SLED"/>
</dbReference>
<feature type="domain" description="CFA20" evidence="3">
    <location>
        <begin position="1197"/>
        <end position="1366"/>
    </location>
</feature>
<feature type="region of interest" description="Disordered" evidence="2">
    <location>
        <begin position="921"/>
        <end position="942"/>
    </location>
</feature>
<dbReference type="GO" id="GO:0005634">
    <property type="term" value="C:nucleus"/>
    <property type="evidence" value="ECO:0007669"/>
    <property type="project" value="InterPro"/>
</dbReference>
<keyword evidence="6" id="KW-1185">Reference proteome</keyword>
<gene>
    <name evidence="5" type="ORF">P879_06670</name>
</gene>
<dbReference type="PANTHER" id="PTHR12458">
    <property type="entry name" value="ORF PROTEIN"/>
    <property type="match status" value="1"/>
</dbReference>
<dbReference type="InterPro" id="IPR004092">
    <property type="entry name" value="Mbt"/>
</dbReference>
<evidence type="ECO:0000259" key="3">
    <source>
        <dbReference type="Pfam" id="PF05018"/>
    </source>
</evidence>
<dbReference type="PROSITE" id="PS51079">
    <property type="entry name" value="MBT"/>
    <property type="match status" value="3"/>
</dbReference>
<accession>A0A8T0D1E2</accession>
<evidence type="ECO:0000313" key="6">
    <source>
        <dbReference type="Proteomes" id="UP000699462"/>
    </source>
</evidence>
<evidence type="ECO:0000256" key="1">
    <source>
        <dbReference type="PROSITE-ProRule" id="PRU00459"/>
    </source>
</evidence>
<dbReference type="Pfam" id="PF02820">
    <property type="entry name" value="MBT"/>
    <property type="match status" value="3"/>
</dbReference>
<feature type="repeat" description="MBT" evidence="1">
    <location>
        <begin position="507"/>
        <end position="628"/>
    </location>
</feature>
<evidence type="ECO:0000256" key="2">
    <source>
        <dbReference type="SAM" id="MobiDB-lite"/>
    </source>
</evidence>
<evidence type="ECO:0000313" key="5">
    <source>
        <dbReference type="EMBL" id="KAF8561700.1"/>
    </source>
</evidence>
<dbReference type="SUPFAM" id="SSF63748">
    <property type="entry name" value="Tudor/PWWP/MBT"/>
    <property type="match status" value="3"/>
</dbReference>
<dbReference type="SMART" id="SM00561">
    <property type="entry name" value="MBT"/>
    <property type="match status" value="3"/>
</dbReference>
<proteinExistence type="predicted"/>
<dbReference type="CDD" id="cd20094">
    <property type="entry name" value="MBT_SFMBT_rpt2"/>
    <property type="match status" value="1"/>
</dbReference>
<dbReference type="Pfam" id="PF12140">
    <property type="entry name" value="SLED"/>
    <property type="match status" value="1"/>
</dbReference>
<feature type="domain" description="SLED" evidence="4">
    <location>
        <begin position="681"/>
        <end position="846"/>
    </location>
</feature>
<evidence type="ECO:0000259" key="4">
    <source>
        <dbReference type="Pfam" id="PF12140"/>
    </source>
</evidence>
<dbReference type="Proteomes" id="UP000699462">
    <property type="component" value="Unassembled WGS sequence"/>
</dbReference>
<reference evidence="5 6" key="1">
    <citation type="submission" date="2019-07" db="EMBL/GenBank/DDBJ databases">
        <title>Annotation for the trematode Paragonimus westermani.</title>
        <authorList>
            <person name="Choi Y.-J."/>
        </authorList>
    </citation>
    <scope>NUCLEOTIDE SEQUENCE [LARGE SCALE GENOMIC DNA]</scope>
    <source>
        <strain evidence="5">180907_Pwestermani</strain>
    </source>
</reference>
<dbReference type="SUPFAM" id="SSF47769">
    <property type="entry name" value="SAM/Pointed domain"/>
    <property type="match status" value="1"/>
</dbReference>
<dbReference type="CDD" id="cd20095">
    <property type="entry name" value="MBT_SFMBT_rpt3"/>
    <property type="match status" value="1"/>
</dbReference>
<dbReference type="Gene3D" id="3.90.1150.190">
    <property type="entry name" value="SLED domain"/>
    <property type="match status" value="1"/>
</dbReference>
<dbReference type="Gene3D" id="2.30.30.140">
    <property type="match status" value="4"/>
</dbReference>
<feature type="repeat" description="MBT" evidence="1">
    <location>
        <begin position="150"/>
        <end position="258"/>
    </location>
</feature>
<dbReference type="Pfam" id="PF05018">
    <property type="entry name" value="CFA20_dom"/>
    <property type="match status" value="1"/>
</dbReference>
<sequence length="1373" mass="153819">MSFNWHVYLSETGAEVSPPSLFDHVSRSLEPIVHKDETLEAVSNASSIEHGPTGLTWWPAEVVCVSGHLILFRWCVPETYCSSADLSKLLDVRITSSPSASMKAVSNGFWLDVKGSNWNLIRPIGCSLIKNQQWRAPTHLSHLLLEKDFNSSSEWAVALKKRSVPGTFFDQHALYLYETIRIGGYFECEHEFNPGFVWPAKVLTNIGGRVRLSWFGSDPRKQTGGMRLASSTFTIFFLHRRIHPLGWGKHYGLTYSPPPGLIPDRAISNVDAFARGAPSAFVHLSNDVDFRKMCVGHPLLHQDPPQHEFKIGWKLEAVNPQTPYVVQPATISQVFNSRYFLVQLDNLTHSTSGEYVAQTAPQVNNSNCCFVSHAGASEIMPVNTSQLRGFHLAPPPGWSSKRPFTWTNYLTFLSSTQQLRCMNSENGLLRAASTNSLFTTHHNQAWADGPGRPGFVHNPPPNDLLVDRFSSASSTHVLYCPSEAAFRGVQIGDMFPTPTEGDTQAVNQLSKYVSNSTHSKDDASEKCTADPNSFFKDRPPSRFLLGMKLEMVVPKCFVAIDSTSSDHEPKLCTATVTRVDEPYLLWVLPDLHFPDEPGRLHAIMIDARSTDLYPVGWAAFVGHPIIAPAGYENCTVDATTGLTDGQVAKLVDTPLALWDIGLRPTHDLQYQTITYESEELCPPVYINTKCYLGPFLCRTNLDLLPQRFGPGPTTRVMHNLLTRLVSAAYKPIRVLRMFEADWASGMASALSNLRTAQRMAATNRENTCVTRGRFNLQTAKANFSQAELEILEQHRTCMRVVLLRIRCPRRGVKIEAPVEVCCRARAVEEFCRQISLVLEACPHLVSLIPPTSNRNTELITMGQSAAASNQEHGSGFSGWSFNSVVNTAECPSFCASRLRSRNLDRMPGWKRRMYASLRPFGIQPPTSNSAGHHSTRVPSAAGLRTRSAAAAAQRQQHSLGRALSPLHGLSGHTNGLPTGRTARRHRGRVAGRFRGSNLRRASGQIGFESDVYSYLSGHLKRPSKASNCDKIGAADPDLFPVITGHDQQVASTQIVSQLNNKGLDNHASKHCMHAFSHTNCSWRSNRIPFVTPGICASQRFRSTSRPFAMQDRYLQDNRLSSIISDAPRVTLTSNPLFWSSFDLASYLGETDCREMWPWLAAEAVDGQAFMLLTLPVLHHLVGLRWDDAIRLARHVVSVKRQKPLLNWATCAKAGTIRRISDPDIRSLILDLRSANVTTTYIECPSDPDQTLGIRMPIFVLLFKNMNRYFTFQIEVTDYGGVKRRFRASNFNKVTTIKQFSTNMPLVLHPGWNTVVFDLQRLMEYCYKQRLLEVNRVRIHANCRLRRIYFCDRPYTDKELPKEYKLQLLPDMPV</sequence>
<organism evidence="5 6">
    <name type="scientific">Paragonimus westermani</name>
    <dbReference type="NCBI Taxonomy" id="34504"/>
    <lineage>
        <taxon>Eukaryota</taxon>
        <taxon>Metazoa</taxon>
        <taxon>Spiralia</taxon>
        <taxon>Lophotrochozoa</taxon>
        <taxon>Platyhelminthes</taxon>
        <taxon>Trematoda</taxon>
        <taxon>Digenea</taxon>
        <taxon>Plagiorchiida</taxon>
        <taxon>Troglotremata</taxon>
        <taxon>Troglotrematidae</taxon>
        <taxon>Paragonimus</taxon>
    </lineage>
</organism>
<protein>
    <recommendedName>
        <fullName evidence="7">CFA20 domain-containing protein</fullName>
    </recommendedName>
</protein>
<dbReference type="Gene3D" id="1.10.150.50">
    <property type="entry name" value="Transcription Factor, Ets-1"/>
    <property type="match status" value="1"/>
</dbReference>
<dbReference type="InterPro" id="IPR007714">
    <property type="entry name" value="CFA20_dom"/>
</dbReference>
<dbReference type="OrthoDB" id="5800688at2759"/>
<dbReference type="InterPro" id="IPR040441">
    <property type="entry name" value="CFA20/CFAP20DC"/>
</dbReference>
<evidence type="ECO:0008006" key="7">
    <source>
        <dbReference type="Google" id="ProtNLM"/>
    </source>
</evidence>
<feature type="repeat" description="MBT" evidence="1">
    <location>
        <begin position="261"/>
        <end position="395"/>
    </location>
</feature>
<dbReference type="InterPro" id="IPR038348">
    <property type="entry name" value="SLED_sf"/>
</dbReference>
<dbReference type="GO" id="GO:0006355">
    <property type="term" value="P:regulation of DNA-templated transcription"/>
    <property type="evidence" value="ECO:0007669"/>
    <property type="project" value="InterPro"/>
</dbReference>
<comment type="caution">
    <text evidence="5">The sequence shown here is derived from an EMBL/GenBank/DDBJ whole genome shotgun (WGS) entry which is preliminary data.</text>
</comment>
<dbReference type="InterPro" id="IPR013761">
    <property type="entry name" value="SAM/pointed_sf"/>
</dbReference>
<name>A0A8T0D1E2_9TREM</name>